<feature type="region of interest" description="Disordered" evidence="12">
    <location>
        <begin position="70"/>
        <end position="118"/>
    </location>
</feature>
<evidence type="ECO:0000259" key="15">
    <source>
        <dbReference type="PROSITE" id="PS51190"/>
    </source>
</evidence>
<feature type="coiled-coil region" evidence="11">
    <location>
        <begin position="2683"/>
        <end position="2732"/>
    </location>
</feature>
<dbReference type="OMA" id="AFECHFT"/>
<dbReference type="GO" id="GO:0016242">
    <property type="term" value="P:negative regulation of macroautophagy"/>
    <property type="evidence" value="ECO:0007669"/>
    <property type="project" value="TreeGrafter"/>
</dbReference>
<feature type="coiled-coil region" evidence="11">
    <location>
        <begin position="2325"/>
        <end position="2362"/>
    </location>
</feature>
<dbReference type="EC" id="2.7.11.1" evidence="2"/>
<dbReference type="SMART" id="SM01345">
    <property type="entry name" value="Rapamycin_bind"/>
    <property type="match status" value="1"/>
</dbReference>
<reference evidence="16 17" key="1">
    <citation type="journal article" date="2015" name="Nat. Commun.">
        <title>Lucilia cuprina genome unlocks parasitic fly biology to underpin future interventions.</title>
        <authorList>
            <person name="Anstead C.A."/>
            <person name="Korhonen P.K."/>
            <person name="Young N.D."/>
            <person name="Hall R.S."/>
            <person name="Jex A.R."/>
            <person name="Murali S.C."/>
            <person name="Hughes D.S."/>
            <person name="Lee S.F."/>
            <person name="Perry T."/>
            <person name="Stroehlein A.J."/>
            <person name="Ansell B.R."/>
            <person name="Breugelmans B."/>
            <person name="Hofmann A."/>
            <person name="Qu J."/>
            <person name="Dugan S."/>
            <person name="Lee S.L."/>
            <person name="Chao H."/>
            <person name="Dinh H."/>
            <person name="Han Y."/>
            <person name="Doddapaneni H.V."/>
            <person name="Worley K.C."/>
            <person name="Muzny D.M."/>
            <person name="Ioannidis P."/>
            <person name="Waterhouse R.M."/>
            <person name="Zdobnov E.M."/>
            <person name="James P.J."/>
            <person name="Bagnall N.H."/>
            <person name="Kotze A.C."/>
            <person name="Gibbs R.A."/>
            <person name="Richards S."/>
            <person name="Batterham P."/>
            <person name="Gasser R.B."/>
        </authorList>
    </citation>
    <scope>NUCLEOTIDE SEQUENCE [LARGE SCALE GENOMIC DNA]</scope>
    <source>
        <strain evidence="16 17">LS</strain>
        <tissue evidence="16">Full body</tissue>
    </source>
</reference>
<dbReference type="GO" id="GO:0031932">
    <property type="term" value="C:TORC2 complex"/>
    <property type="evidence" value="ECO:0007669"/>
    <property type="project" value="TreeGrafter"/>
</dbReference>
<sequence>MDYNDDFSPRRLEQETTALKQRHQHHNDKEDAENHLVGNFQHALLEENANNEWRPLNGLRQQGMYDYQEQQIHQQQQQNDGHIANHTDYHDNLSSSGHYGKTQSSDQGGHFNDILNSNRQNMEGSHMKKITAGNSYESSNKYGRMHNLPMLSEDLRISKIIRRLMIENNRKAAIDLCKKLETAVRNQSNVSYICRSFDILFDNMLTVLRQCPLECLENASSILGIMGYINRYDFAVYKGHLTKAYGNYKNIRKYLMMALKTTLRCDAVNLDLKTYSERLLGLLKEYLENAEVSENFISISETIAEFSKNYKTSFQRHFTDIVDIIVGWHLEVEQPAELKRHCSKVLQQFAEYFLNELDFTFGLLGQFIEDIEACREDILTEEDSTAVTRQQSEIRVGSFIGAFTSIVKALASKGVNLNEFDTAAHILSNAKEAVNKVAKICFDMIPLLSEETVVNLNEFYCMILLYDRSVENLNAFETIIQLQLRHLSSFNDNQQSSFLYMVLNIVRQYRTQLPLSFITLLMGTDCLVLQDIKLSCGLKTCKLLMKIYHEMLIIKNVPLLQEAYRHILVDVNKTVASLNTVEGTADSMMRCEMLLNFYLAALTALACQTSSIIGMYALKPSILELLIKNCQASNYALWSKYPTLHRALLELIIDHCMKNHNFRQSSRLLKQHQDSPSSENFAKILKFLGDLLKWHVSEKIFKWLENILQECLEDFEVLIKNKDFLHICENITLSAVKQPLMCSTIIESLLTYPQIPERILSNIRDIALCIVESSDKKLAAAYCKILAQLPLEICLTPNYDKQFYGKNKEKLFTLYQWHKSSACFNGLRPKYFKTFLESLDPNVHINSALYPSIIEKSSCNLQREHFVEYLKSVQDNQQLLSYHLQYEAARYCVQHKLRTTLGKPQETFLAIEAVIMKYARFLAEKEGLPLSYKNLQNVMEVQENCRMLLGFLECLEKHIYNAAEGTAYAMLPAEKPAKTFFRVNASTCREWFKRIRTAVNLISIHCMEPEMVIRYSENILQIEANHSNLALLDRTVTSLVWALYNCGESDTLYGITTWLKSKHGKRFEWIQYVAEHASGHLEKAATGYFYTLHDENNKSMDSYMKEFIQKQLTECFYHTARWSEIPAITQETIYSKQHLQMMENVYQSVGYQQYNWRNQELNTALVELTEWPEELTNQEKTNYTPKLETYSYYEVLRKLQDSCIINANSTDLKQGVYESVRNSVQQGIREGLLRSYEPGFNNNQLNELIILNHITHKLHLHQDINISSKSNCLDTKMSSLLLSKCLYWSLLQGQQESKQQYELLLNLSSKSRLENNLNYCQSLLSQFFKLKHINLPLNEIAQQLKMNQLNVDYSDTVLVQGIEELVKCLQSQTTSIADALELGSACCSEVIQLQRSQGKDDNFSSFPDSITNLLLTMADWLTIHRLNNTNLTSGQQFQKLQQQLPEIACCAHSDSAKANVLPSSEYAVGKLLNASILCKQNSGEAWFSYGNWCYRWGKKLMETKSTEQSSSVSVNDLKDLKLTKRNVTSIQDILKDKFDADSIQQIIDVLNNHILNAMNYDNTEDLDSNTTENTTEILESELKNVCSLNVEQLNGILSIWRQAQKGVYGFYEEATRAYFKYLAIESESVARKSDVAHSDNNEVEDCTFVTTTLRLLRLIVKHAIGLQDVLEEGLRNTPLRPWKVIVPQLFSRLNHHEPYVRQSLAELLCRLAVNQPQLIIFPAVVGAQQELKHRNNADTQVQLSNCFGTLLNSLAEQAPETVLQVQLLVKELRRITLLWDEYWIHSLSQLYAEYSPLYNALDAEAKKSNNSELMQAKYEVFRQHLLSDFKQITAITEKEPETNYERSFQERFGSYIDAVLKDLKKNKEDSKPSEYWQKIKQLYNIFQQRPLRGNSSTLRISEISPVLANMHNTTIAMPGVDTYEQPAVYIKSVDATALIFISTKTKPKKLSFYGSNGQRYTYLFKGQEDLHLDERIMQFLSISNSMMARSYGSKAKTDCFKANHYSVIPLGSRSGLIRWVDNCSPLFAIYKKWQQRDALLKQQQKERQSSAKGQEHIQQSPVAANATRPSELFYNKLTPLLAECNLKVTDPRRQWPISVLKRVLKELSNETPKDLLSKEIWCYSANAVEWRKSVRRYSMSLAVMSIIGYVIGLGDRHLDNVLIKLATGEILHIDYSVCFEKGKTLRVPERVPFRMTQNLKDALGLVGTEGAFRLACTHVLKILRKERETLLTLLEAFVYDPLVDWTISDDGTTTVSRRTTAHSAANIIASLDANTTAQLLSPKSLCNNKKQEVDLSRQTMALRITEIKPTWMKYKNDFDVQLNELNLHLQNILDHRKNILQLEQERDNFTKQQAMVRELEALGSAQTSHAFIQRYNVYKHDLENYNKIKLMVQKTSNELDLLLLTYFNIITNPEAMHNIEVNPKGNDIVDHNESEFDIIKDLLIDNNWNNVYVQAKFNRHEMENTFIQTQRSALECRDLLTFYSRVMQFYPRSQLQNYRLMKYKRNFANLMETEEKSNDAGSVECNIEHCCQYFECMKMISIDLQNNIVQAKQILDEHKQQPIIDSSLALNAINEFVSLNPSYNSQILIICMLRHILQASQVFHHHEQTLKQNRDYFLPNKQHSFLQLINTFISSIYTTYNNPLPNNEILHLLITSLEAICFLRETMESVIGKLFSMFMMDDNIELQDVLNNFESNINNEDLEKHAQLNNILKNIDAAVEKLEISLQMLQDKILYIQEVAPNDLLELSTWNINISNFARKLSTDLKITLVGNLRHSIESFKSNDINNIYDIRKIRYALDDLVFAIQSTLFEGLLSYAIQNINHNITSTLIPLETVNEIDLSNADLLCGNLYVALQHESLILSDDFVVIHHSKLLEEYQLITTAYYWLNETHLKELNDVHAFITSKHEFLTRLHKIYQVLVVWKSTMLKIQADLELHRHSFKDLIQSLTSSDDLIVKQQQFDDAINFINQRYQFFLNLCISLSEYSAVLLQFEMCSDEQSFENLLKLFADVRQQWLQSESSITVVERNLVQLLDPEDKIDQYWIENVSGLLDEMIYGVQKKISDMEKEDQTMQNILVADGQQMQPLLNSTLRLDLRQLLKMLTKLCKQTNKTDSEELCQDLRDIQQSLKLLHAKLNELQTQLFSRLFDSTAIQQMQEKIKELHVLCHRNNEDLNKLLTRFMQMDAEREQQGSAESPTKTASQNDLANKEVINSQVGEQKRNAYAVSVWKRIRMKLEGRDPDHNRRSSVAEQVDFVIREATSEENLASLYEGWTPWV</sequence>
<dbReference type="PROSITE" id="PS50290">
    <property type="entry name" value="PI3_4_KINASE_3"/>
    <property type="match status" value="1"/>
</dbReference>
<comment type="similarity">
    <text evidence="1">Belongs to the PI3/PI4-kinase family.</text>
</comment>
<dbReference type="CDD" id="cd05170">
    <property type="entry name" value="PIKKc_SMG1"/>
    <property type="match status" value="1"/>
</dbReference>
<feature type="compositionally biased region" description="Basic and acidic residues" evidence="12">
    <location>
        <begin position="2041"/>
        <end position="2055"/>
    </location>
</feature>
<dbReference type="GO" id="GO:0005524">
    <property type="term" value="F:ATP binding"/>
    <property type="evidence" value="ECO:0007669"/>
    <property type="project" value="UniProtKB-KW"/>
</dbReference>
<dbReference type="SUPFAM" id="SSF48371">
    <property type="entry name" value="ARM repeat"/>
    <property type="match status" value="1"/>
</dbReference>
<evidence type="ECO:0000313" key="16">
    <source>
        <dbReference type="EMBL" id="KNC23842.1"/>
    </source>
</evidence>
<feature type="compositionally biased region" description="Polar residues" evidence="12">
    <location>
        <begin position="92"/>
        <end position="107"/>
    </location>
</feature>
<dbReference type="GO" id="GO:0031929">
    <property type="term" value="P:TOR signaling"/>
    <property type="evidence" value="ECO:0007669"/>
    <property type="project" value="TreeGrafter"/>
</dbReference>
<dbReference type="InterPro" id="IPR050517">
    <property type="entry name" value="DDR_Repair_Kinase"/>
</dbReference>
<keyword evidence="6 16" id="KW-0418">Kinase</keyword>
<evidence type="ECO:0000256" key="1">
    <source>
        <dbReference type="ARBA" id="ARBA00011031"/>
    </source>
</evidence>
<dbReference type="PROSITE" id="PS00916">
    <property type="entry name" value="PI3_4_KINASE_2"/>
    <property type="match status" value="1"/>
</dbReference>
<dbReference type="PANTHER" id="PTHR11139">
    <property type="entry name" value="ATAXIA TELANGIECTASIA MUTATED ATM -RELATED"/>
    <property type="match status" value="1"/>
</dbReference>
<feature type="region of interest" description="Disordered" evidence="12">
    <location>
        <begin position="3184"/>
        <end position="3203"/>
    </location>
</feature>
<evidence type="ECO:0000256" key="6">
    <source>
        <dbReference type="ARBA" id="ARBA00022777"/>
    </source>
</evidence>
<keyword evidence="11" id="KW-0175">Coiled coil</keyword>
<dbReference type="Gene3D" id="3.30.1010.10">
    <property type="entry name" value="Phosphatidylinositol 3-kinase Catalytic Subunit, Chain A, domain 4"/>
    <property type="match status" value="1"/>
</dbReference>
<feature type="domain" description="FATC" evidence="15">
    <location>
        <begin position="3243"/>
        <end position="3275"/>
    </location>
</feature>
<dbReference type="InterPro" id="IPR036940">
    <property type="entry name" value="PI3/4_kinase_cat_sf"/>
</dbReference>
<dbReference type="PANTHER" id="PTHR11139:SF119">
    <property type="entry name" value="SERINE_THREONINE-PROTEIN KINASE SMG1"/>
    <property type="match status" value="1"/>
</dbReference>
<dbReference type="InterPro" id="IPR000403">
    <property type="entry name" value="PI3/4_kinase_cat_dom"/>
</dbReference>
<dbReference type="STRING" id="7375.A0A0L0BUX9"/>
<protein>
    <recommendedName>
        <fullName evidence="2">non-specific serine/threonine protein kinase</fullName>
        <ecNumber evidence="2">2.7.11.1</ecNumber>
    </recommendedName>
</protein>
<comment type="catalytic activity">
    <reaction evidence="9">
        <text>L-threonyl-[protein] + ATP = O-phospho-L-threonyl-[protein] + ADP + H(+)</text>
        <dbReference type="Rhea" id="RHEA:46608"/>
        <dbReference type="Rhea" id="RHEA-COMP:11060"/>
        <dbReference type="Rhea" id="RHEA-COMP:11605"/>
        <dbReference type="ChEBI" id="CHEBI:15378"/>
        <dbReference type="ChEBI" id="CHEBI:30013"/>
        <dbReference type="ChEBI" id="CHEBI:30616"/>
        <dbReference type="ChEBI" id="CHEBI:61977"/>
        <dbReference type="ChEBI" id="CHEBI:456216"/>
        <dbReference type="EC" id="2.7.11.1"/>
    </reaction>
</comment>
<dbReference type="InterPro" id="IPR018936">
    <property type="entry name" value="PI3/4_kinase_CS"/>
</dbReference>
<evidence type="ECO:0000256" key="7">
    <source>
        <dbReference type="ARBA" id="ARBA00022840"/>
    </source>
</evidence>
<evidence type="ECO:0000256" key="9">
    <source>
        <dbReference type="ARBA" id="ARBA00047899"/>
    </source>
</evidence>
<dbReference type="GO" id="GO:0031931">
    <property type="term" value="C:TORC1 complex"/>
    <property type="evidence" value="ECO:0007669"/>
    <property type="project" value="TreeGrafter"/>
</dbReference>
<dbReference type="SUPFAM" id="SSF56112">
    <property type="entry name" value="Protein kinase-like (PK-like)"/>
    <property type="match status" value="1"/>
</dbReference>
<feature type="compositionally biased region" description="Polar residues" evidence="12">
    <location>
        <begin position="3189"/>
        <end position="3203"/>
    </location>
</feature>
<dbReference type="InterPro" id="IPR011009">
    <property type="entry name" value="Kinase-like_dom_sf"/>
</dbReference>
<feature type="region of interest" description="Disordered" evidence="12">
    <location>
        <begin position="2041"/>
        <end position="2064"/>
    </location>
</feature>
<dbReference type="InterPro" id="IPR031559">
    <property type="entry name" value="SMG1"/>
</dbReference>
<proteinExistence type="inferred from homology"/>
<keyword evidence="3" id="KW-0723">Serine/threonine-protein kinase</keyword>
<evidence type="ECO:0000256" key="8">
    <source>
        <dbReference type="ARBA" id="ARBA00023161"/>
    </source>
</evidence>
<evidence type="ECO:0000256" key="11">
    <source>
        <dbReference type="SAM" id="Coils"/>
    </source>
</evidence>
<dbReference type="Pfam" id="PF00454">
    <property type="entry name" value="PI3_PI4_kinase"/>
    <property type="match status" value="1"/>
</dbReference>
<comment type="caution">
    <text evidence="16">The sequence shown here is derived from an EMBL/GenBank/DDBJ whole genome shotgun (WGS) entry which is preliminary data.</text>
</comment>
<dbReference type="Pfam" id="PF15785">
    <property type="entry name" value="SMG1"/>
    <property type="match status" value="1"/>
</dbReference>
<dbReference type="Gene3D" id="1.10.1070.11">
    <property type="entry name" value="Phosphatidylinositol 3-/4-kinase, catalytic domain"/>
    <property type="match status" value="1"/>
</dbReference>
<dbReference type="Proteomes" id="UP000037069">
    <property type="component" value="Unassembled WGS sequence"/>
</dbReference>
<dbReference type="InterPro" id="IPR014009">
    <property type="entry name" value="PIK_FAT"/>
</dbReference>
<evidence type="ECO:0000256" key="3">
    <source>
        <dbReference type="ARBA" id="ARBA00022527"/>
    </source>
</evidence>
<dbReference type="InterPro" id="IPR039414">
    <property type="entry name" value="SMG1_PIKKc"/>
</dbReference>
<evidence type="ECO:0000256" key="5">
    <source>
        <dbReference type="ARBA" id="ARBA00022741"/>
    </source>
</evidence>
<evidence type="ECO:0000256" key="12">
    <source>
        <dbReference type="SAM" id="MobiDB-lite"/>
    </source>
</evidence>
<evidence type="ECO:0000256" key="4">
    <source>
        <dbReference type="ARBA" id="ARBA00022679"/>
    </source>
</evidence>
<dbReference type="GO" id="GO:0000184">
    <property type="term" value="P:nuclear-transcribed mRNA catabolic process, nonsense-mediated decay"/>
    <property type="evidence" value="ECO:0007669"/>
    <property type="project" value="UniProtKB-KW"/>
</dbReference>
<name>A0A0L0BUX9_LUCCU</name>
<evidence type="ECO:0000256" key="2">
    <source>
        <dbReference type="ARBA" id="ARBA00012513"/>
    </source>
</evidence>
<dbReference type="EMBL" id="JRES01001295">
    <property type="protein sequence ID" value="KNC23842.1"/>
    <property type="molecule type" value="Genomic_DNA"/>
</dbReference>
<dbReference type="SMART" id="SM01343">
    <property type="entry name" value="FATC"/>
    <property type="match status" value="1"/>
</dbReference>
<gene>
    <name evidence="16" type="ORF">FF38_12858</name>
</gene>
<dbReference type="Pfam" id="PF02260">
    <property type="entry name" value="FATC"/>
    <property type="match status" value="1"/>
</dbReference>
<dbReference type="GO" id="GO:0004674">
    <property type="term" value="F:protein serine/threonine kinase activity"/>
    <property type="evidence" value="ECO:0007669"/>
    <property type="project" value="UniProtKB-KW"/>
</dbReference>
<dbReference type="InterPro" id="IPR016024">
    <property type="entry name" value="ARM-type_fold"/>
</dbReference>
<dbReference type="OrthoDB" id="10065496at2759"/>
<dbReference type="SMART" id="SM00146">
    <property type="entry name" value="PI3Kc"/>
    <property type="match status" value="1"/>
</dbReference>
<dbReference type="PROSITE" id="PS51190">
    <property type="entry name" value="FATC"/>
    <property type="match status" value="1"/>
</dbReference>
<feature type="domain" description="FAT" evidence="14">
    <location>
        <begin position="1365"/>
        <end position="1729"/>
    </location>
</feature>
<keyword evidence="8" id="KW-0866">Nonsense-mediated mRNA decay</keyword>
<dbReference type="PROSITE" id="PS51189">
    <property type="entry name" value="FAT"/>
    <property type="match status" value="1"/>
</dbReference>
<dbReference type="InterPro" id="IPR003152">
    <property type="entry name" value="FATC_dom"/>
</dbReference>
<dbReference type="GO" id="GO:0005737">
    <property type="term" value="C:cytoplasm"/>
    <property type="evidence" value="ECO:0007669"/>
    <property type="project" value="TreeGrafter"/>
</dbReference>
<evidence type="ECO:0000313" key="17">
    <source>
        <dbReference type="Proteomes" id="UP000037069"/>
    </source>
</evidence>
<organism evidence="16 17">
    <name type="scientific">Lucilia cuprina</name>
    <name type="common">Green bottle fly</name>
    <name type="synonym">Australian sheep blowfly</name>
    <dbReference type="NCBI Taxonomy" id="7375"/>
    <lineage>
        <taxon>Eukaryota</taxon>
        <taxon>Metazoa</taxon>
        <taxon>Ecdysozoa</taxon>
        <taxon>Arthropoda</taxon>
        <taxon>Hexapoda</taxon>
        <taxon>Insecta</taxon>
        <taxon>Pterygota</taxon>
        <taxon>Neoptera</taxon>
        <taxon>Endopterygota</taxon>
        <taxon>Diptera</taxon>
        <taxon>Brachycera</taxon>
        <taxon>Muscomorpha</taxon>
        <taxon>Oestroidea</taxon>
        <taxon>Calliphoridae</taxon>
        <taxon>Luciliinae</taxon>
        <taxon>Lucilia</taxon>
    </lineage>
</organism>
<accession>A0A0L0BUX9</accession>
<keyword evidence="7" id="KW-0067">ATP-binding</keyword>
<dbReference type="GO" id="GO:0005634">
    <property type="term" value="C:nucleus"/>
    <property type="evidence" value="ECO:0007669"/>
    <property type="project" value="TreeGrafter"/>
</dbReference>
<evidence type="ECO:0000259" key="14">
    <source>
        <dbReference type="PROSITE" id="PS51189"/>
    </source>
</evidence>
<keyword evidence="4" id="KW-0808">Transferase</keyword>
<comment type="catalytic activity">
    <reaction evidence="10">
        <text>L-seryl-[protein] + ATP = O-phospho-L-seryl-[protein] + ADP + H(+)</text>
        <dbReference type="Rhea" id="RHEA:17989"/>
        <dbReference type="Rhea" id="RHEA-COMP:9863"/>
        <dbReference type="Rhea" id="RHEA-COMP:11604"/>
        <dbReference type="ChEBI" id="CHEBI:15378"/>
        <dbReference type="ChEBI" id="CHEBI:29999"/>
        <dbReference type="ChEBI" id="CHEBI:30616"/>
        <dbReference type="ChEBI" id="CHEBI:83421"/>
        <dbReference type="ChEBI" id="CHEBI:456216"/>
        <dbReference type="EC" id="2.7.11.1"/>
    </reaction>
</comment>
<evidence type="ECO:0000256" key="10">
    <source>
        <dbReference type="ARBA" id="ARBA00048679"/>
    </source>
</evidence>
<keyword evidence="5" id="KW-0547">Nucleotide-binding</keyword>
<evidence type="ECO:0000259" key="13">
    <source>
        <dbReference type="PROSITE" id="PS50290"/>
    </source>
</evidence>
<keyword evidence="17" id="KW-1185">Reference proteome</keyword>
<feature type="domain" description="PI3K/PI4K catalytic" evidence="13">
    <location>
        <begin position="1934"/>
        <end position="2289"/>
    </location>
</feature>